<accession>A0A9F5MY65</accession>
<evidence type="ECO:0000313" key="2">
    <source>
        <dbReference type="RefSeq" id="XP_025023542.1"/>
    </source>
</evidence>
<reference evidence="2" key="1">
    <citation type="submission" date="2025-08" db="UniProtKB">
        <authorList>
            <consortium name="RefSeq"/>
        </authorList>
    </citation>
    <scope>IDENTIFICATION</scope>
    <source>
        <tissue evidence="2">Liver</tissue>
    </source>
</reference>
<keyword evidence="1" id="KW-1185">Reference proteome</keyword>
<evidence type="ECO:0000313" key="1">
    <source>
        <dbReference type="Proteomes" id="UP000695026"/>
    </source>
</evidence>
<dbReference type="RefSeq" id="XP_025023542.1">
    <property type="nucleotide sequence ID" value="XM_025167774.1"/>
</dbReference>
<gene>
    <name evidence="2" type="primary">LOC112540844</name>
</gene>
<dbReference type="AlphaFoldDB" id="A0A9F5MY65"/>
<proteinExistence type="predicted"/>
<name>A0A9F5MY65_PYTBI</name>
<protein>
    <submittedName>
        <fullName evidence="2">Uncharacterized protein LOC112540844 isoform X2</fullName>
    </submittedName>
</protein>
<dbReference type="Proteomes" id="UP000695026">
    <property type="component" value="Unplaced"/>
</dbReference>
<sequence>MQLLPASHLFQVRKPPLSECIFQLFHFLAAKYAWTSTDIRRCASRGNVQSELAIYYREESCGATDGTCTLGSSDDSI</sequence>
<organism evidence="1 2">
    <name type="scientific">Python bivittatus</name>
    <name type="common">Burmese python</name>
    <name type="synonym">Python molurus bivittatus</name>
    <dbReference type="NCBI Taxonomy" id="176946"/>
    <lineage>
        <taxon>Eukaryota</taxon>
        <taxon>Metazoa</taxon>
        <taxon>Chordata</taxon>
        <taxon>Craniata</taxon>
        <taxon>Vertebrata</taxon>
        <taxon>Euteleostomi</taxon>
        <taxon>Lepidosauria</taxon>
        <taxon>Squamata</taxon>
        <taxon>Bifurcata</taxon>
        <taxon>Unidentata</taxon>
        <taxon>Episquamata</taxon>
        <taxon>Toxicofera</taxon>
        <taxon>Serpentes</taxon>
        <taxon>Henophidia</taxon>
        <taxon>Pythonidae</taxon>
        <taxon>Python</taxon>
    </lineage>
</organism>
<dbReference type="GeneID" id="112540844"/>